<evidence type="ECO:0000313" key="1">
    <source>
        <dbReference type="EMBL" id="KAK0068710.1"/>
    </source>
</evidence>
<dbReference type="AlphaFoldDB" id="A0AAD8C978"/>
<feature type="non-terminal residue" evidence="1">
    <location>
        <position position="1"/>
    </location>
</feature>
<protein>
    <submittedName>
        <fullName evidence="1">Phospholipase ABHD3</fullName>
    </submittedName>
</protein>
<keyword evidence="2" id="KW-1185">Reference proteome</keyword>
<reference evidence="1" key="1">
    <citation type="journal article" date="2023" name="PLoS Negl. Trop. Dis.">
        <title>A genome sequence for Biomphalaria pfeifferi, the major vector snail for the human-infecting parasite Schistosoma mansoni.</title>
        <authorList>
            <person name="Bu L."/>
            <person name="Lu L."/>
            <person name="Laidemitt M.R."/>
            <person name="Zhang S.M."/>
            <person name="Mutuku M."/>
            <person name="Mkoji G."/>
            <person name="Steinauer M."/>
            <person name="Loker E.S."/>
        </authorList>
    </citation>
    <scope>NUCLEOTIDE SEQUENCE</scope>
    <source>
        <strain evidence="1">KasaAsao</strain>
    </source>
</reference>
<evidence type="ECO:0000313" key="2">
    <source>
        <dbReference type="Proteomes" id="UP001233172"/>
    </source>
</evidence>
<comment type="caution">
    <text evidence="1">The sequence shown here is derived from an EMBL/GenBank/DDBJ whole genome shotgun (WGS) entry which is preliminary data.</text>
</comment>
<name>A0AAD8C978_BIOPF</name>
<accession>A0AAD8C978</accession>
<dbReference type="EMBL" id="JASAOG010000004">
    <property type="protein sequence ID" value="KAK0068710.1"/>
    <property type="molecule type" value="Genomic_DNA"/>
</dbReference>
<organism evidence="1 2">
    <name type="scientific">Biomphalaria pfeifferi</name>
    <name type="common">Bloodfluke planorb</name>
    <name type="synonym">Freshwater snail</name>
    <dbReference type="NCBI Taxonomy" id="112525"/>
    <lineage>
        <taxon>Eukaryota</taxon>
        <taxon>Metazoa</taxon>
        <taxon>Spiralia</taxon>
        <taxon>Lophotrochozoa</taxon>
        <taxon>Mollusca</taxon>
        <taxon>Gastropoda</taxon>
        <taxon>Heterobranchia</taxon>
        <taxon>Euthyneura</taxon>
        <taxon>Panpulmonata</taxon>
        <taxon>Hygrophila</taxon>
        <taxon>Lymnaeoidea</taxon>
        <taxon>Planorbidae</taxon>
        <taxon>Biomphalaria</taxon>
    </lineage>
</organism>
<gene>
    <name evidence="1" type="ORF">Bpfe_001673</name>
</gene>
<sequence>IPMKEAEENENIAIVKTACGGHIGFLEGTFPSDRSYMYRWFQQFVSGMFEHGIKSD</sequence>
<proteinExistence type="predicted"/>
<reference evidence="1" key="2">
    <citation type="submission" date="2023-04" db="EMBL/GenBank/DDBJ databases">
        <authorList>
            <person name="Bu L."/>
            <person name="Lu L."/>
            <person name="Laidemitt M.R."/>
            <person name="Zhang S.M."/>
            <person name="Mutuku M."/>
            <person name="Mkoji G."/>
            <person name="Steinauer M."/>
            <person name="Loker E.S."/>
        </authorList>
    </citation>
    <scope>NUCLEOTIDE SEQUENCE</scope>
    <source>
        <strain evidence="1">KasaAsao</strain>
        <tissue evidence="1">Whole Snail</tissue>
    </source>
</reference>
<dbReference type="Proteomes" id="UP001233172">
    <property type="component" value="Unassembled WGS sequence"/>
</dbReference>